<dbReference type="GO" id="GO:0003964">
    <property type="term" value="F:RNA-directed DNA polymerase activity"/>
    <property type="evidence" value="ECO:0007669"/>
    <property type="project" value="UniProtKB-KW"/>
</dbReference>
<evidence type="ECO:0000259" key="2">
    <source>
        <dbReference type="PROSITE" id="PS50878"/>
    </source>
</evidence>
<dbReference type="Pfam" id="PF00078">
    <property type="entry name" value="RVT_1"/>
    <property type="match status" value="1"/>
</dbReference>
<protein>
    <submittedName>
        <fullName evidence="3">RNA-directed DNA polymerase, eukaryota</fullName>
    </submittedName>
</protein>
<evidence type="ECO:0000256" key="1">
    <source>
        <dbReference type="SAM" id="MobiDB-lite"/>
    </source>
</evidence>
<keyword evidence="3" id="KW-0808">Transferase</keyword>
<dbReference type="PANTHER" id="PTHR31635">
    <property type="entry name" value="REVERSE TRANSCRIPTASE DOMAIN-CONTAINING PROTEIN-RELATED"/>
    <property type="match status" value="1"/>
</dbReference>
<reference evidence="3" key="1">
    <citation type="journal article" date="2019" name="Sci. Rep.">
        <title>Draft genome of Tanacetum cinerariifolium, the natural source of mosquito coil.</title>
        <authorList>
            <person name="Yamashiro T."/>
            <person name="Shiraishi A."/>
            <person name="Satake H."/>
            <person name="Nakayama K."/>
        </authorList>
    </citation>
    <scope>NUCLEOTIDE SEQUENCE</scope>
</reference>
<dbReference type="SUPFAM" id="SSF56219">
    <property type="entry name" value="DNase I-like"/>
    <property type="match status" value="1"/>
</dbReference>
<comment type="caution">
    <text evidence="3">The sequence shown here is derived from an EMBL/GenBank/DDBJ whole genome shotgun (WGS) entry which is preliminary data.</text>
</comment>
<keyword evidence="3" id="KW-0548">Nucleotidyltransferase</keyword>
<dbReference type="InterPro" id="IPR036691">
    <property type="entry name" value="Endo/exonu/phosph_ase_sf"/>
</dbReference>
<accession>A0A699K495</accession>
<dbReference type="Gene3D" id="3.60.10.10">
    <property type="entry name" value="Endonuclease/exonuclease/phosphatase"/>
    <property type="match status" value="1"/>
</dbReference>
<feature type="non-terminal residue" evidence="3">
    <location>
        <position position="1"/>
    </location>
</feature>
<organism evidence="3">
    <name type="scientific">Tanacetum cinerariifolium</name>
    <name type="common">Dalmatian daisy</name>
    <name type="synonym">Chrysanthemum cinerariifolium</name>
    <dbReference type="NCBI Taxonomy" id="118510"/>
    <lineage>
        <taxon>Eukaryota</taxon>
        <taxon>Viridiplantae</taxon>
        <taxon>Streptophyta</taxon>
        <taxon>Embryophyta</taxon>
        <taxon>Tracheophyta</taxon>
        <taxon>Spermatophyta</taxon>
        <taxon>Magnoliopsida</taxon>
        <taxon>eudicotyledons</taxon>
        <taxon>Gunneridae</taxon>
        <taxon>Pentapetalae</taxon>
        <taxon>asterids</taxon>
        <taxon>campanulids</taxon>
        <taxon>Asterales</taxon>
        <taxon>Asteraceae</taxon>
        <taxon>Asteroideae</taxon>
        <taxon>Anthemideae</taxon>
        <taxon>Anthemidinae</taxon>
        <taxon>Tanacetum</taxon>
    </lineage>
</organism>
<evidence type="ECO:0000313" key="3">
    <source>
        <dbReference type="EMBL" id="GFA74929.1"/>
    </source>
</evidence>
<dbReference type="InterPro" id="IPR000477">
    <property type="entry name" value="RT_dom"/>
</dbReference>
<feature type="compositionally biased region" description="Basic and acidic residues" evidence="1">
    <location>
        <begin position="69"/>
        <end position="86"/>
    </location>
</feature>
<feature type="region of interest" description="Disordered" evidence="1">
    <location>
        <begin position="46"/>
        <end position="89"/>
    </location>
</feature>
<dbReference type="PROSITE" id="PS50878">
    <property type="entry name" value="RT_POL"/>
    <property type="match status" value="1"/>
</dbReference>
<dbReference type="CDD" id="cd01650">
    <property type="entry name" value="RT_nLTR_like"/>
    <property type="match status" value="1"/>
</dbReference>
<dbReference type="AlphaFoldDB" id="A0A699K495"/>
<keyword evidence="3" id="KW-0695">RNA-directed DNA polymerase</keyword>
<dbReference type="PANTHER" id="PTHR31635:SF196">
    <property type="entry name" value="REVERSE TRANSCRIPTASE DOMAIN-CONTAINING PROTEIN-RELATED"/>
    <property type="match status" value="1"/>
</dbReference>
<name>A0A699K495_TANCI</name>
<feature type="compositionally biased region" description="Polar residues" evidence="1">
    <location>
        <begin position="58"/>
        <end position="68"/>
    </location>
</feature>
<dbReference type="EMBL" id="BKCJ010480706">
    <property type="protein sequence ID" value="GFA74929.1"/>
    <property type="molecule type" value="Genomic_DNA"/>
</dbReference>
<proteinExistence type="predicted"/>
<gene>
    <name evidence="3" type="ORF">Tci_646901</name>
</gene>
<sequence>IFGDNSQLPCHDRYDENVQETTQHSEDPFGFYKLLKKPINNPVVEDATSLSHPLGFTPQASQQEAQNADSDHQQENQAESHIEKGASPKVSVSANGFTQEHFVNDSVCEATTQVQSRFTHNGGSILEVLDDMIKVGRSMGYEMEGCSNDIERIIGLQGVVGALQETKMDNISHTKVKFLWGNSNYQFVASGSIGNSGGILCVWEDSIFKKDNFSISDNFIALYGTWLPTNSKILIVVIYAPQCFTLKRHLWEYISGLINRWKGETIVLGDFNEVRCEEERFSSIFHQSYAREFNQFISSSGLMEVKMEGYAFTWTHPSATKMSKLDRFLISKGIIAIFPSITAICLDHHLSEHRPILLNEIHSDFGPIPFRIYHSWFSRAGFDAMLEHAESNITQAETKNTILKDLVEIDKNLDEGANLDELLPTRVDLNRKLYEINQMDLKDVAQKAKIRWAIEGDENSKFFHAVINKRQSHLAIRGVFASGCFPRGGNSSFIALIPKVTDAKFVADFRPISLIGSVYKVVTKILANRLAMVLSWCKRKKKQALVFKVDFAKAYDSVRWDFLLDVLLAFGFGSKWCHWICGIFSSNMALVLVNGSPTTEFPIYRGLKQGDPLAPFLLILIMESLHLFVLRAVNDGIFKGLHIRGSTSISHLFYADDAVFIGEWSDQNLDNLLKILRCFHLALGLSINVNKSHVLGVGVL</sequence>
<feature type="domain" description="Reverse transcriptase" evidence="2">
    <location>
        <begin position="478"/>
        <end position="700"/>
    </location>
</feature>